<organism evidence="2">
    <name type="scientific">Ackermannviridae sp. ctClB2</name>
    <dbReference type="NCBI Taxonomy" id="2825752"/>
    <lineage>
        <taxon>Viruses</taxon>
        <taxon>Duplodnaviria</taxon>
        <taxon>Heunggongvirae</taxon>
        <taxon>Uroviricota</taxon>
        <taxon>Caudoviricetes</taxon>
        <taxon>Pantevenvirales</taxon>
        <taxon>Ackermannviridae</taxon>
    </lineage>
</organism>
<dbReference type="EMBL" id="BK015300">
    <property type="protein sequence ID" value="DAE00185.1"/>
    <property type="molecule type" value="Genomic_DNA"/>
</dbReference>
<sequence length="85" mass="10040">MVIKTLLKLIILIPTLKILKWWYRGFNMFIWVGCGITFSFARVSGNMDLLDKGWYKTFTEVLGFSLYMVLHVLWVLAIRELIIKL</sequence>
<feature type="transmembrane region" description="Helical" evidence="1">
    <location>
        <begin position="61"/>
        <end position="82"/>
    </location>
</feature>
<keyword evidence="1" id="KW-1133">Transmembrane helix</keyword>
<proteinExistence type="predicted"/>
<evidence type="ECO:0000313" key="2">
    <source>
        <dbReference type="EMBL" id="DAE00185.1"/>
    </source>
</evidence>
<keyword evidence="1" id="KW-0472">Membrane</keyword>
<accession>A0A8S5P168</accession>
<feature type="transmembrane region" description="Helical" evidence="1">
    <location>
        <begin position="21"/>
        <end position="41"/>
    </location>
</feature>
<reference evidence="2" key="1">
    <citation type="journal article" date="2021" name="Proc. Natl. Acad. Sci. U.S.A.">
        <title>A Catalog of Tens of Thousands of Viruses from Human Metagenomes Reveals Hidden Associations with Chronic Diseases.</title>
        <authorList>
            <person name="Tisza M.J."/>
            <person name="Buck C.B."/>
        </authorList>
    </citation>
    <scope>NUCLEOTIDE SEQUENCE</scope>
    <source>
        <strain evidence="2">CtClB2</strain>
    </source>
</reference>
<keyword evidence="1" id="KW-0812">Transmembrane</keyword>
<evidence type="ECO:0000256" key="1">
    <source>
        <dbReference type="SAM" id="Phobius"/>
    </source>
</evidence>
<name>A0A8S5P168_9CAUD</name>
<protein>
    <submittedName>
        <fullName evidence="2">Uncharacterized protein</fullName>
    </submittedName>
</protein>